<dbReference type="OrthoDB" id="9790710at2"/>
<reference evidence="1 2" key="1">
    <citation type="submission" date="2017-01" db="EMBL/GenBank/DDBJ databases">
        <title>Genomic analysis of Xuhuaishuia manganoxidans DY6-4.</title>
        <authorList>
            <person name="Wang X."/>
        </authorList>
    </citation>
    <scope>NUCLEOTIDE SEQUENCE [LARGE SCALE GENOMIC DNA]</scope>
    <source>
        <strain evidence="1 2">DY6-4</strain>
    </source>
</reference>
<gene>
    <name evidence="1" type="ORF">BV394_09250</name>
</gene>
<dbReference type="InterPro" id="IPR001296">
    <property type="entry name" value="Glyco_trans_1"/>
</dbReference>
<organism evidence="1 2">
    <name type="scientific">Brevirhabdus pacifica</name>
    <dbReference type="NCBI Taxonomy" id="1267768"/>
    <lineage>
        <taxon>Bacteria</taxon>
        <taxon>Pseudomonadati</taxon>
        <taxon>Pseudomonadota</taxon>
        <taxon>Alphaproteobacteria</taxon>
        <taxon>Rhodobacterales</taxon>
        <taxon>Paracoccaceae</taxon>
        <taxon>Brevirhabdus</taxon>
    </lineage>
</organism>
<dbReference type="STRING" id="1267768.BV394_09250"/>
<dbReference type="SUPFAM" id="SSF53756">
    <property type="entry name" value="UDP-Glycosyltransferase/glycogen phosphorylase"/>
    <property type="match status" value="1"/>
</dbReference>
<keyword evidence="2" id="KW-1185">Reference proteome</keyword>
<protein>
    <submittedName>
        <fullName evidence="1">Uncharacterized protein</fullName>
    </submittedName>
</protein>
<sequence>MDITTDSPRCRLLDLTRLMSRVGRGAATGVDRVEAAYLDELLRRPDPCFFLIRTGRGYLLLDRAGGMALRDRFEGRVRWGRADLTSLLSPRLSQARKRAESDARRLCFGRCGKPGLTDLVAQALPTGVSYLNVGLANLDAAGLAALGAVPGLQIAVMIHDTIPLDFPQFQAPGSVERFRARLTAVATYAALILCNSEKTRADVQRHLEGQRQPPMLVAHLGVTPAPPDPGALPTAAQGDRPGFVVLGTIEPRKNHMLLFRVWEKLAEDQPPEEMPLLHVIGHRGWNNAEVFDWLEVSPLSGRFVLEYSNLTDGAVTALLQKSRGLLFPSHAEGFGLPLVEAAALGVPVIAAPLEVFREILGDYPVYLPMGDSYSWVNEIKARLGLKTSVNAQTVEGLSRLLGWSTHFDAVFRRI</sequence>
<dbReference type="Gene3D" id="3.40.50.2000">
    <property type="entry name" value="Glycogen Phosphorylase B"/>
    <property type="match status" value="1"/>
</dbReference>
<dbReference type="Pfam" id="PF00534">
    <property type="entry name" value="Glycos_transf_1"/>
    <property type="match status" value="1"/>
</dbReference>
<dbReference type="GO" id="GO:0016757">
    <property type="term" value="F:glycosyltransferase activity"/>
    <property type="evidence" value="ECO:0007669"/>
    <property type="project" value="InterPro"/>
</dbReference>
<name>A0A1U7DJ34_9RHOB</name>
<dbReference type="CDD" id="cd03809">
    <property type="entry name" value="GT4_MtfB-like"/>
    <property type="match status" value="1"/>
</dbReference>
<dbReference type="RefSeq" id="WP_076979899.1">
    <property type="nucleotide sequence ID" value="NZ_CP019124.1"/>
</dbReference>
<evidence type="ECO:0000313" key="1">
    <source>
        <dbReference type="EMBL" id="APX89878.1"/>
    </source>
</evidence>
<accession>A0A1U7DJ34</accession>
<dbReference type="PANTHER" id="PTHR46401">
    <property type="entry name" value="GLYCOSYLTRANSFERASE WBBK-RELATED"/>
    <property type="match status" value="1"/>
</dbReference>
<dbReference type="EMBL" id="CP019124">
    <property type="protein sequence ID" value="APX89878.1"/>
    <property type="molecule type" value="Genomic_DNA"/>
</dbReference>
<evidence type="ECO:0000313" key="2">
    <source>
        <dbReference type="Proteomes" id="UP000187266"/>
    </source>
</evidence>
<dbReference type="AlphaFoldDB" id="A0A1U7DJ34"/>
<dbReference type="Proteomes" id="UP000187266">
    <property type="component" value="Chromosome"/>
</dbReference>
<accession>A0A2M9DB19</accession>
<proteinExistence type="predicted"/>
<dbReference type="PANTHER" id="PTHR46401:SF9">
    <property type="entry name" value="MANNOSYLTRANSFERASE A"/>
    <property type="match status" value="1"/>
</dbReference>